<feature type="domain" description="Response regulatory" evidence="7">
    <location>
        <begin position="5"/>
        <end position="124"/>
    </location>
</feature>
<comment type="caution">
    <text evidence="8">The sequence shown here is derived from an EMBL/GenBank/DDBJ whole genome shotgun (WGS) entry which is preliminary data.</text>
</comment>
<keyword evidence="9" id="KW-1185">Reference proteome</keyword>
<dbReference type="EMBL" id="JACHMI010000001">
    <property type="protein sequence ID" value="MBB6551278.1"/>
    <property type="molecule type" value="Genomic_DNA"/>
</dbReference>
<gene>
    <name evidence="8" type="ORF">HD593_006073</name>
</gene>
<dbReference type="Gene3D" id="3.40.50.2300">
    <property type="match status" value="1"/>
</dbReference>
<dbReference type="PROSITE" id="PS50110">
    <property type="entry name" value="RESPONSE_REGULATORY"/>
    <property type="match status" value="1"/>
</dbReference>
<dbReference type="PROSITE" id="PS50043">
    <property type="entry name" value="HTH_LUXR_2"/>
    <property type="match status" value="1"/>
</dbReference>
<dbReference type="InterPro" id="IPR001789">
    <property type="entry name" value="Sig_transdc_resp-reg_receiver"/>
</dbReference>
<dbReference type="GO" id="GO:0004674">
    <property type="term" value="F:protein serine/threonine kinase activity"/>
    <property type="evidence" value="ECO:0007669"/>
    <property type="project" value="UniProtKB-EC"/>
</dbReference>
<keyword evidence="3" id="KW-0238">DNA-binding</keyword>
<evidence type="ECO:0000256" key="5">
    <source>
        <dbReference type="PROSITE-ProRule" id="PRU00169"/>
    </source>
</evidence>
<dbReference type="CDD" id="cd06170">
    <property type="entry name" value="LuxR_C_like"/>
    <property type="match status" value="1"/>
</dbReference>
<dbReference type="GO" id="GO:0000160">
    <property type="term" value="P:phosphorelay signal transduction system"/>
    <property type="evidence" value="ECO:0007669"/>
    <property type="project" value="InterPro"/>
</dbReference>
<dbReference type="PROSITE" id="PS00622">
    <property type="entry name" value="HTH_LUXR_1"/>
    <property type="match status" value="1"/>
</dbReference>
<keyword evidence="2" id="KW-0805">Transcription regulation</keyword>
<dbReference type="InterPro" id="IPR039420">
    <property type="entry name" value="WalR-like"/>
</dbReference>
<dbReference type="SUPFAM" id="SSF52172">
    <property type="entry name" value="CheY-like"/>
    <property type="match status" value="1"/>
</dbReference>
<reference evidence="8 9" key="1">
    <citation type="submission" date="2020-08" db="EMBL/GenBank/DDBJ databases">
        <title>Sequencing the genomes of 1000 actinobacteria strains.</title>
        <authorList>
            <person name="Klenk H.-P."/>
        </authorList>
    </citation>
    <scope>NUCLEOTIDE SEQUENCE [LARGE SCALE GENOMIC DNA]</scope>
    <source>
        <strain evidence="8 9">DSM 43768</strain>
    </source>
</reference>
<dbReference type="GO" id="GO:0006355">
    <property type="term" value="P:regulation of DNA-templated transcription"/>
    <property type="evidence" value="ECO:0007669"/>
    <property type="project" value="InterPro"/>
</dbReference>
<evidence type="ECO:0000313" key="9">
    <source>
        <dbReference type="Proteomes" id="UP000565579"/>
    </source>
</evidence>
<dbReference type="InterPro" id="IPR016032">
    <property type="entry name" value="Sig_transdc_resp-reg_C-effctor"/>
</dbReference>
<dbReference type="InterPro" id="IPR000792">
    <property type="entry name" value="Tscrpt_reg_LuxR_C"/>
</dbReference>
<dbReference type="PANTHER" id="PTHR43214:SF24">
    <property type="entry name" value="TRANSCRIPTIONAL REGULATORY PROTEIN NARL-RELATED"/>
    <property type="match status" value="1"/>
</dbReference>
<dbReference type="AlphaFoldDB" id="A0A7X0U171"/>
<organism evidence="8 9">
    <name type="scientific">Nonomuraea rubra</name>
    <dbReference type="NCBI Taxonomy" id="46180"/>
    <lineage>
        <taxon>Bacteria</taxon>
        <taxon>Bacillati</taxon>
        <taxon>Actinomycetota</taxon>
        <taxon>Actinomycetes</taxon>
        <taxon>Streptosporangiales</taxon>
        <taxon>Streptosporangiaceae</taxon>
        <taxon>Nonomuraea</taxon>
    </lineage>
</organism>
<keyword evidence="8" id="KW-0808">Transferase</keyword>
<evidence type="ECO:0000259" key="7">
    <source>
        <dbReference type="PROSITE" id="PS50110"/>
    </source>
</evidence>
<dbReference type="Proteomes" id="UP000565579">
    <property type="component" value="Unassembled WGS sequence"/>
</dbReference>
<dbReference type="Pfam" id="PF00196">
    <property type="entry name" value="GerE"/>
    <property type="match status" value="1"/>
</dbReference>
<dbReference type="InterPro" id="IPR011006">
    <property type="entry name" value="CheY-like_superfamily"/>
</dbReference>
<protein>
    <submittedName>
        <fullName evidence="8">Serine/threonine-protein kinase PknK</fullName>
        <ecNumber evidence="8">2.7.11.1</ecNumber>
    </submittedName>
</protein>
<evidence type="ECO:0000256" key="2">
    <source>
        <dbReference type="ARBA" id="ARBA00023015"/>
    </source>
</evidence>
<evidence type="ECO:0000256" key="1">
    <source>
        <dbReference type="ARBA" id="ARBA00022553"/>
    </source>
</evidence>
<dbReference type="GO" id="GO:0003677">
    <property type="term" value="F:DNA binding"/>
    <property type="evidence" value="ECO:0007669"/>
    <property type="project" value="UniProtKB-KW"/>
</dbReference>
<name>A0A7X0U171_9ACTN</name>
<keyword evidence="1 5" id="KW-0597">Phosphoprotein</keyword>
<keyword evidence="4" id="KW-0804">Transcription</keyword>
<dbReference type="PANTHER" id="PTHR43214">
    <property type="entry name" value="TWO-COMPONENT RESPONSE REGULATOR"/>
    <property type="match status" value="1"/>
</dbReference>
<dbReference type="PRINTS" id="PR00038">
    <property type="entry name" value="HTHLUXR"/>
</dbReference>
<accession>A0A7X0U171</accession>
<dbReference type="SUPFAM" id="SSF46894">
    <property type="entry name" value="C-terminal effector domain of the bipartite response regulators"/>
    <property type="match status" value="1"/>
</dbReference>
<sequence>MADTQVVLADDDVLLREGLASLLARSGLDVVGQAGDAVQLLDLVRERRPELAIVDIRMPPTNTVEGLRAAAQIRERHPEVGILVLSAHAEAEHAMQLLASGGGIGYLLKSRVTDVEDFVDTALRIARGGSVVDPALVQELVSARRRNDPLDALSTREREVLSLMAEGRSNAGIARRLWVTEGTVEKHVRSILTKLGLTEADDDHRRVLAVLTFLDAR</sequence>
<dbReference type="Pfam" id="PF00072">
    <property type="entry name" value="Response_reg"/>
    <property type="match status" value="1"/>
</dbReference>
<dbReference type="SMART" id="SM00448">
    <property type="entry name" value="REC"/>
    <property type="match status" value="1"/>
</dbReference>
<evidence type="ECO:0000259" key="6">
    <source>
        <dbReference type="PROSITE" id="PS50043"/>
    </source>
</evidence>
<dbReference type="RefSeq" id="WP_185105384.1">
    <property type="nucleotide sequence ID" value="NZ_BAAAXY010000172.1"/>
</dbReference>
<feature type="domain" description="HTH luxR-type" evidence="6">
    <location>
        <begin position="146"/>
        <end position="217"/>
    </location>
</feature>
<feature type="modified residue" description="4-aspartylphosphate" evidence="5">
    <location>
        <position position="55"/>
    </location>
</feature>
<keyword evidence="8" id="KW-0418">Kinase</keyword>
<dbReference type="CDD" id="cd17535">
    <property type="entry name" value="REC_NarL-like"/>
    <property type="match status" value="1"/>
</dbReference>
<dbReference type="SMART" id="SM00421">
    <property type="entry name" value="HTH_LUXR"/>
    <property type="match status" value="1"/>
</dbReference>
<evidence type="ECO:0000256" key="3">
    <source>
        <dbReference type="ARBA" id="ARBA00023125"/>
    </source>
</evidence>
<dbReference type="InterPro" id="IPR058245">
    <property type="entry name" value="NreC/VraR/RcsB-like_REC"/>
</dbReference>
<dbReference type="EC" id="2.7.11.1" evidence="8"/>
<proteinExistence type="predicted"/>
<evidence type="ECO:0000313" key="8">
    <source>
        <dbReference type="EMBL" id="MBB6551278.1"/>
    </source>
</evidence>
<evidence type="ECO:0000256" key="4">
    <source>
        <dbReference type="ARBA" id="ARBA00023163"/>
    </source>
</evidence>